<keyword evidence="3" id="KW-1185">Reference proteome</keyword>
<evidence type="ECO:0000313" key="3">
    <source>
        <dbReference type="Proteomes" id="UP000694552"/>
    </source>
</evidence>
<organism evidence="2 3">
    <name type="scientific">Otus sunia</name>
    <name type="common">Oriental scops-owl</name>
    <dbReference type="NCBI Taxonomy" id="257818"/>
    <lineage>
        <taxon>Eukaryota</taxon>
        <taxon>Metazoa</taxon>
        <taxon>Chordata</taxon>
        <taxon>Craniata</taxon>
        <taxon>Vertebrata</taxon>
        <taxon>Euteleostomi</taxon>
        <taxon>Archelosauria</taxon>
        <taxon>Archosauria</taxon>
        <taxon>Dinosauria</taxon>
        <taxon>Saurischia</taxon>
        <taxon>Theropoda</taxon>
        <taxon>Coelurosauria</taxon>
        <taxon>Aves</taxon>
        <taxon>Neognathae</taxon>
        <taxon>Neoaves</taxon>
        <taxon>Telluraves</taxon>
        <taxon>Strigiformes</taxon>
        <taxon>Strigidae</taxon>
        <taxon>Otus</taxon>
    </lineage>
</organism>
<evidence type="ECO:0000313" key="2">
    <source>
        <dbReference type="Ensembl" id="ENSOSUP00000015317.1"/>
    </source>
</evidence>
<dbReference type="Proteomes" id="UP000694552">
    <property type="component" value="Unplaced"/>
</dbReference>
<dbReference type="SUPFAM" id="SSF54236">
    <property type="entry name" value="Ubiquitin-like"/>
    <property type="match status" value="1"/>
</dbReference>
<feature type="domain" description="Ubiquitin-like" evidence="1">
    <location>
        <begin position="1"/>
        <end position="36"/>
    </location>
</feature>
<dbReference type="InterPro" id="IPR000626">
    <property type="entry name" value="Ubiquitin-like_dom"/>
</dbReference>
<reference evidence="2" key="2">
    <citation type="submission" date="2025-09" db="UniProtKB">
        <authorList>
            <consortium name="Ensembl"/>
        </authorList>
    </citation>
    <scope>IDENTIFICATION</scope>
</reference>
<evidence type="ECO:0000259" key="1">
    <source>
        <dbReference type="Pfam" id="PF14560"/>
    </source>
</evidence>
<proteinExistence type="predicted"/>
<sequence length="52" mass="5646">MDLELYSAEEEPLGRLDCDEALLGSYPVADGCRVHVGPSCPFFPASHPKTKP</sequence>
<dbReference type="InterPro" id="IPR029071">
    <property type="entry name" value="Ubiquitin-like_domsf"/>
</dbReference>
<name>A0A8C8B424_9STRI</name>
<dbReference type="Gene3D" id="3.10.20.90">
    <property type="entry name" value="Phosphatidylinositol 3-kinase Catalytic Subunit, Chain A, domain 1"/>
    <property type="match status" value="1"/>
</dbReference>
<accession>A0A8C8B424</accession>
<reference evidence="2" key="1">
    <citation type="submission" date="2025-08" db="UniProtKB">
        <authorList>
            <consortium name="Ensembl"/>
        </authorList>
    </citation>
    <scope>IDENTIFICATION</scope>
</reference>
<dbReference type="AlphaFoldDB" id="A0A8C8B424"/>
<dbReference type="Ensembl" id="ENSOSUT00000015834.1">
    <property type="protein sequence ID" value="ENSOSUP00000015317.1"/>
    <property type="gene ID" value="ENSOSUG00000010931.1"/>
</dbReference>
<dbReference type="Pfam" id="PF14560">
    <property type="entry name" value="Ubiquitin_2"/>
    <property type="match status" value="1"/>
</dbReference>
<protein>
    <recommendedName>
        <fullName evidence="1">Ubiquitin-like domain-containing protein</fullName>
    </recommendedName>
</protein>